<proteinExistence type="predicted"/>
<name>A0AA87A468_9LACO</name>
<dbReference type="Proteomes" id="UP000003672">
    <property type="component" value="Unassembled WGS sequence"/>
</dbReference>
<sequence length="107" mass="12530">MGLFNKKTKNKQPKKDMEVLAWEKEIKKYISENHLQDLYTDENEEAINQVAIASAAKGTIPQFQDAGIRTLYAEQLVLEAQNWMQIRQNNRLIKQNDEIIKLLKENK</sequence>
<dbReference type="AlphaFoldDB" id="A0AA87A468"/>
<evidence type="ECO:0000313" key="2">
    <source>
        <dbReference type="Proteomes" id="UP000003672"/>
    </source>
</evidence>
<gene>
    <name evidence="1" type="ORF">HMPREF0514_10280</name>
</gene>
<evidence type="ECO:0008006" key="3">
    <source>
        <dbReference type="Google" id="ProtNLM"/>
    </source>
</evidence>
<dbReference type="EMBL" id="ACGO02000001">
    <property type="protein sequence ID" value="EFJ69836.1"/>
    <property type="molecule type" value="Genomic_DNA"/>
</dbReference>
<evidence type="ECO:0000313" key="1">
    <source>
        <dbReference type="EMBL" id="EFJ69836.1"/>
    </source>
</evidence>
<accession>A0AA87A468</accession>
<organism evidence="1 2">
    <name type="scientific">Lactobacillus paragasseri JV-V03</name>
    <dbReference type="NCBI Taxonomy" id="525326"/>
    <lineage>
        <taxon>Bacteria</taxon>
        <taxon>Bacillati</taxon>
        <taxon>Bacillota</taxon>
        <taxon>Bacilli</taxon>
        <taxon>Lactobacillales</taxon>
        <taxon>Lactobacillaceae</taxon>
        <taxon>Lactobacillus</taxon>
    </lineage>
</organism>
<reference evidence="1 2" key="1">
    <citation type="submission" date="2010-06" db="EMBL/GenBank/DDBJ databases">
        <authorList>
            <person name="Muzny D."/>
            <person name="Qin X."/>
            <person name="Buhay C."/>
            <person name="Dugan-Rocha S."/>
            <person name="Ding Y."/>
            <person name="Chen G."/>
            <person name="Hawes A."/>
            <person name="Holder M."/>
            <person name="Jhangiani S."/>
            <person name="Johnson A."/>
            <person name="Khan Z."/>
            <person name="Li Z."/>
            <person name="Liu W."/>
            <person name="Liu X."/>
            <person name="Perez L."/>
            <person name="Shen H."/>
            <person name="Wang Q."/>
            <person name="Watt J."/>
            <person name="Xi L."/>
            <person name="Xin Y."/>
            <person name="Zhou J."/>
            <person name="Deng J."/>
            <person name="Jiang H."/>
            <person name="Liu Y."/>
            <person name="Qu J."/>
            <person name="Song X.-Z."/>
            <person name="Zhang L."/>
            <person name="Villasana D."/>
            <person name="Johnson A."/>
            <person name="Liu J."/>
            <person name="Liyanage D."/>
            <person name="Lorensuhewa L."/>
            <person name="Robinson T."/>
            <person name="Song A."/>
            <person name="Song B.-B."/>
            <person name="Dinh H."/>
            <person name="Thornton R."/>
            <person name="Coyle M."/>
            <person name="Francisco L."/>
            <person name="Jackson L."/>
            <person name="Javaid M."/>
            <person name="Korchina V."/>
            <person name="Kovar C."/>
            <person name="Mata R."/>
            <person name="Mathew T."/>
            <person name="Ngo R."/>
            <person name="Nguyen L."/>
            <person name="Nguyen N."/>
            <person name="Okwuonu G."/>
            <person name="Ongeri F."/>
            <person name="Pham C."/>
            <person name="Simmons D."/>
            <person name="Wilczek-Boney K."/>
            <person name="Hale W."/>
            <person name="Jakkamsetti A."/>
            <person name="Pham P."/>
            <person name="Ruth R."/>
            <person name="San Lucas F."/>
            <person name="Warren J."/>
            <person name="Zhang J."/>
            <person name="Zhao Z."/>
            <person name="Zhou C."/>
            <person name="Zhu D."/>
            <person name="Lee S."/>
            <person name="Bess C."/>
            <person name="Blankenburg K."/>
            <person name="Forbes L."/>
            <person name="Fu Q."/>
            <person name="Gubbala S."/>
            <person name="Hirani K."/>
            <person name="Jayaseelan J.C."/>
            <person name="Lara F."/>
            <person name="Munidasa M."/>
            <person name="Palculict T."/>
            <person name="Patil S."/>
            <person name="Pu L.-L."/>
            <person name="Saada N."/>
            <person name="Tang L."/>
            <person name="Weissenberger G."/>
            <person name="Zhu Y."/>
            <person name="Hemphill L."/>
            <person name="Shang Y."/>
            <person name="Youmans B."/>
            <person name="Ayvaz T."/>
            <person name="Ross M."/>
            <person name="Santibanez J."/>
            <person name="Aqrawi P."/>
            <person name="Gross S."/>
            <person name="Joshi V."/>
            <person name="Fowler G."/>
            <person name="Nazareth L."/>
            <person name="Reid J."/>
            <person name="Worley K."/>
            <person name="Petrosino J."/>
            <person name="Highlander S."/>
            <person name="Gibbs R."/>
        </authorList>
    </citation>
    <scope>NUCLEOTIDE SEQUENCE [LARGE SCALE GENOMIC DNA]</scope>
    <source>
        <strain evidence="1 2">JV-V03</strain>
    </source>
</reference>
<comment type="caution">
    <text evidence="1">The sequence shown here is derived from an EMBL/GenBank/DDBJ whole genome shotgun (WGS) entry which is preliminary data.</text>
</comment>
<protein>
    <recommendedName>
        <fullName evidence="3">Phage protein</fullName>
    </recommendedName>
</protein>